<evidence type="ECO:0000259" key="8">
    <source>
        <dbReference type="SMART" id="SM00363"/>
    </source>
</evidence>
<dbReference type="InterPro" id="IPR020103">
    <property type="entry name" value="PsdUridine_synth_cat_dom_sf"/>
</dbReference>
<evidence type="ECO:0000256" key="4">
    <source>
        <dbReference type="ARBA" id="ARBA00036749"/>
    </source>
</evidence>
<dbReference type="Gene3D" id="3.30.70.1560">
    <property type="entry name" value="Alpha-L RNA-binding motif"/>
    <property type="match status" value="1"/>
</dbReference>
<gene>
    <name evidence="9" type="ORF">L3081_21640</name>
</gene>
<comment type="catalytic activity">
    <reaction evidence="4">
        <text>uridine(516) in 16S rRNA = pseudouridine(516) in 16S rRNA</text>
        <dbReference type="Rhea" id="RHEA:38867"/>
        <dbReference type="Rhea" id="RHEA-COMP:10089"/>
        <dbReference type="Rhea" id="RHEA-COMP:10090"/>
        <dbReference type="ChEBI" id="CHEBI:65314"/>
        <dbReference type="ChEBI" id="CHEBI:65315"/>
        <dbReference type="EC" id="5.4.99.19"/>
    </reaction>
</comment>
<feature type="domain" description="RNA-binding S4" evidence="8">
    <location>
        <begin position="1"/>
        <end position="68"/>
    </location>
</feature>
<evidence type="ECO:0000256" key="6">
    <source>
        <dbReference type="PROSITE-ProRule" id="PRU00182"/>
    </source>
</evidence>
<dbReference type="SMART" id="SM00363">
    <property type="entry name" value="S4"/>
    <property type="match status" value="1"/>
</dbReference>
<dbReference type="EMBL" id="JAKKSL010000005">
    <property type="protein sequence ID" value="MCI2285519.1"/>
    <property type="molecule type" value="Genomic_DNA"/>
</dbReference>
<dbReference type="CDD" id="cd00165">
    <property type="entry name" value="S4"/>
    <property type="match status" value="1"/>
</dbReference>
<keyword evidence="2 6" id="KW-0694">RNA-binding</keyword>
<keyword evidence="10" id="KW-1185">Reference proteome</keyword>
<dbReference type="InterPro" id="IPR006145">
    <property type="entry name" value="PsdUridine_synth_RsuA/RluA"/>
</dbReference>
<evidence type="ECO:0000256" key="5">
    <source>
        <dbReference type="ARBA" id="ARBA00037590"/>
    </source>
</evidence>
<dbReference type="Proteomes" id="UP001139646">
    <property type="component" value="Unassembled WGS sequence"/>
</dbReference>
<evidence type="ECO:0000256" key="2">
    <source>
        <dbReference type="ARBA" id="ARBA00022884"/>
    </source>
</evidence>
<accession>A0ABS9X5N5</accession>
<dbReference type="CDD" id="cd02553">
    <property type="entry name" value="PseudoU_synth_RsuA"/>
    <property type="match status" value="1"/>
</dbReference>
<reference evidence="9" key="1">
    <citation type="submission" date="2022-01" db="EMBL/GenBank/DDBJ databases">
        <title>Colwellia maritima, isolated from seawater.</title>
        <authorList>
            <person name="Kristyanto S."/>
            <person name="Jung J."/>
            <person name="Jeon C.O."/>
        </authorList>
    </citation>
    <scope>NUCLEOTIDE SEQUENCE</scope>
    <source>
        <strain evidence="9">MSW7</strain>
    </source>
</reference>
<sequence length="245" mass="27574">MRLDKFICKSTELTRNEAKKLLKSGEVRVNGEVAKNAAMQVHENNTITIDGQVLTARTSRYFMLHKVADSICSNVDEIYPSVLNFIDVDKAFDLHIAGRLDADTTGLVLITDDGRWSHNVISPKKECKKTYRVWLRDTISKDKSAELIEQFKQGLQLQGESTLTRPAALVLVMDDTLSVDESNNETNEVLLTITEGKYHQVKRMFAAVGNRVVGLHREQIGDIELADLAPGEWRELTTEEVALFI</sequence>
<dbReference type="Gene3D" id="3.10.290.10">
    <property type="entry name" value="RNA-binding S4 domain"/>
    <property type="match status" value="1"/>
</dbReference>
<organism evidence="9 10">
    <name type="scientific">Colwellia maritima</name>
    <dbReference type="NCBI Taxonomy" id="2912588"/>
    <lineage>
        <taxon>Bacteria</taxon>
        <taxon>Pseudomonadati</taxon>
        <taxon>Pseudomonadota</taxon>
        <taxon>Gammaproteobacteria</taxon>
        <taxon>Alteromonadales</taxon>
        <taxon>Colwelliaceae</taxon>
        <taxon>Colwellia</taxon>
    </lineage>
</organism>
<dbReference type="SUPFAM" id="SSF55174">
    <property type="entry name" value="Alpha-L RNA-binding motif"/>
    <property type="match status" value="1"/>
</dbReference>
<dbReference type="InterPro" id="IPR018496">
    <property type="entry name" value="PsdUridine_synth_RsuA/RluB_CS"/>
</dbReference>
<dbReference type="InterPro" id="IPR050343">
    <property type="entry name" value="RsuA_PseudoU_synthase"/>
</dbReference>
<evidence type="ECO:0000256" key="1">
    <source>
        <dbReference type="ARBA" id="ARBA00008348"/>
    </source>
</evidence>
<dbReference type="Gene3D" id="3.30.70.580">
    <property type="entry name" value="Pseudouridine synthase I, catalytic domain, N-terminal subdomain"/>
    <property type="match status" value="1"/>
</dbReference>
<dbReference type="NCBIfam" id="TIGR00093">
    <property type="entry name" value="pseudouridine synthase"/>
    <property type="match status" value="1"/>
</dbReference>
<dbReference type="PANTHER" id="PTHR47683:SF4">
    <property type="entry name" value="PSEUDOURIDINE SYNTHASE"/>
    <property type="match status" value="1"/>
</dbReference>
<dbReference type="PROSITE" id="PS50889">
    <property type="entry name" value="S4"/>
    <property type="match status" value="1"/>
</dbReference>
<dbReference type="PROSITE" id="PS01149">
    <property type="entry name" value="PSI_RSU"/>
    <property type="match status" value="1"/>
</dbReference>
<name>A0ABS9X5N5_9GAMM</name>
<dbReference type="InterPro" id="IPR036986">
    <property type="entry name" value="S4_RNA-bd_sf"/>
</dbReference>
<comment type="function">
    <text evidence="5">Responsible for synthesis of pseudouridine from uracil-516 in 16S ribosomal RNA.</text>
</comment>
<dbReference type="InterPro" id="IPR000748">
    <property type="entry name" value="PsdUridine_synth_RsuA/RluB/E/F"/>
</dbReference>
<comment type="similarity">
    <text evidence="1 7">Belongs to the pseudouridine synthase RsuA family.</text>
</comment>
<dbReference type="Pfam" id="PF00849">
    <property type="entry name" value="PseudoU_synth_2"/>
    <property type="match status" value="1"/>
</dbReference>
<dbReference type="PANTHER" id="PTHR47683">
    <property type="entry name" value="PSEUDOURIDINE SYNTHASE FAMILY PROTEIN-RELATED"/>
    <property type="match status" value="1"/>
</dbReference>
<evidence type="ECO:0000256" key="7">
    <source>
        <dbReference type="RuleBase" id="RU003887"/>
    </source>
</evidence>
<dbReference type="SUPFAM" id="SSF55120">
    <property type="entry name" value="Pseudouridine synthase"/>
    <property type="match status" value="1"/>
</dbReference>
<evidence type="ECO:0000256" key="3">
    <source>
        <dbReference type="ARBA" id="ARBA00023235"/>
    </source>
</evidence>
<dbReference type="EC" id="5.4.99.-" evidence="7"/>
<comment type="caution">
    <text evidence="9">The sequence shown here is derived from an EMBL/GenBank/DDBJ whole genome shotgun (WGS) entry which is preliminary data.</text>
</comment>
<dbReference type="Pfam" id="PF01479">
    <property type="entry name" value="S4"/>
    <property type="match status" value="1"/>
</dbReference>
<dbReference type="InterPro" id="IPR002942">
    <property type="entry name" value="S4_RNA-bd"/>
</dbReference>
<dbReference type="RefSeq" id="WP_242288397.1">
    <property type="nucleotide sequence ID" value="NZ_JAKKSL010000005.1"/>
</dbReference>
<evidence type="ECO:0000313" key="10">
    <source>
        <dbReference type="Proteomes" id="UP001139646"/>
    </source>
</evidence>
<dbReference type="InterPro" id="IPR042092">
    <property type="entry name" value="PsdUridine_s_RsuA/RluB/E/F_cat"/>
</dbReference>
<protein>
    <recommendedName>
        <fullName evidence="7">Pseudouridine synthase</fullName>
        <ecNumber evidence="7">5.4.99.-</ecNumber>
    </recommendedName>
</protein>
<dbReference type="InterPro" id="IPR020094">
    <property type="entry name" value="TruA/RsuA/RluB/E/F_N"/>
</dbReference>
<evidence type="ECO:0000313" key="9">
    <source>
        <dbReference type="EMBL" id="MCI2285519.1"/>
    </source>
</evidence>
<proteinExistence type="inferred from homology"/>
<keyword evidence="3 7" id="KW-0413">Isomerase</keyword>